<proteinExistence type="predicted"/>
<keyword evidence="1" id="KW-0808">Transferase</keyword>
<dbReference type="InterPro" id="IPR017101">
    <property type="entry name" value="P-loop_ATP/GTP-bd_All4644_prd"/>
</dbReference>
<evidence type="ECO:0000313" key="2">
    <source>
        <dbReference type="Proteomes" id="UP000294746"/>
    </source>
</evidence>
<dbReference type="AlphaFoldDB" id="A0A4R2S109"/>
<gene>
    <name evidence="1" type="ORF">EDD57_11351</name>
</gene>
<dbReference type="GO" id="GO:0046403">
    <property type="term" value="F:polynucleotide 3'-phosphatase activity"/>
    <property type="evidence" value="ECO:0007669"/>
    <property type="project" value="TreeGrafter"/>
</dbReference>
<dbReference type="RefSeq" id="WP_131848572.1">
    <property type="nucleotide sequence ID" value="NZ_SLXV01000013.1"/>
</dbReference>
<dbReference type="Pfam" id="PF13671">
    <property type="entry name" value="AAA_33"/>
    <property type="match status" value="1"/>
</dbReference>
<dbReference type="GO" id="GO:0006281">
    <property type="term" value="P:DNA repair"/>
    <property type="evidence" value="ECO:0007669"/>
    <property type="project" value="TreeGrafter"/>
</dbReference>
<protein>
    <submittedName>
        <fullName evidence="1">Putative kinase</fullName>
    </submittedName>
</protein>
<dbReference type="OrthoDB" id="8564590at2"/>
<dbReference type="Gene3D" id="3.40.50.300">
    <property type="entry name" value="P-loop containing nucleotide triphosphate hydrolases"/>
    <property type="match status" value="1"/>
</dbReference>
<organism evidence="1 2">
    <name type="scientific">Baia soyae</name>
    <dbReference type="NCBI Taxonomy" id="1544746"/>
    <lineage>
        <taxon>Bacteria</taxon>
        <taxon>Bacillati</taxon>
        <taxon>Bacillota</taxon>
        <taxon>Bacilli</taxon>
        <taxon>Bacillales</taxon>
        <taxon>Thermoactinomycetaceae</taxon>
        <taxon>Baia</taxon>
    </lineage>
</organism>
<comment type="caution">
    <text evidence="1">The sequence shown here is derived from an EMBL/GenBank/DDBJ whole genome shotgun (WGS) entry which is preliminary data.</text>
</comment>
<reference evidence="1 2" key="1">
    <citation type="submission" date="2019-03" db="EMBL/GenBank/DDBJ databases">
        <title>Genomic Encyclopedia of Type Strains, Phase IV (KMG-IV): sequencing the most valuable type-strain genomes for metagenomic binning, comparative biology and taxonomic classification.</title>
        <authorList>
            <person name="Goeker M."/>
        </authorList>
    </citation>
    <scope>NUCLEOTIDE SEQUENCE [LARGE SCALE GENOMIC DNA]</scope>
    <source>
        <strain evidence="1 2">DSM 46831</strain>
    </source>
</reference>
<dbReference type="GO" id="GO:0046404">
    <property type="term" value="F:ATP-dependent polydeoxyribonucleotide 5'-hydroxyl-kinase activity"/>
    <property type="evidence" value="ECO:0007669"/>
    <property type="project" value="TreeGrafter"/>
</dbReference>
<keyword evidence="1" id="KW-0418">Kinase</keyword>
<dbReference type="PANTHER" id="PTHR12083">
    <property type="entry name" value="BIFUNCTIONAL POLYNUCLEOTIDE PHOSPHATASE/KINASE"/>
    <property type="match status" value="1"/>
</dbReference>
<dbReference type="Proteomes" id="UP000294746">
    <property type="component" value="Unassembled WGS sequence"/>
</dbReference>
<dbReference type="SUPFAM" id="SSF52540">
    <property type="entry name" value="P-loop containing nucleoside triphosphate hydrolases"/>
    <property type="match status" value="1"/>
</dbReference>
<accession>A0A4R2S109</accession>
<dbReference type="PANTHER" id="PTHR12083:SF9">
    <property type="entry name" value="BIFUNCTIONAL POLYNUCLEOTIDE PHOSPHATASE_KINASE"/>
    <property type="match status" value="1"/>
</dbReference>
<evidence type="ECO:0000313" key="1">
    <source>
        <dbReference type="EMBL" id="TCP69129.1"/>
    </source>
</evidence>
<dbReference type="EMBL" id="SLXV01000013">
    <property type="protein sequence ID" value="TCP69129.1"/>
    <property type="molecule type" value="Genomic_DNA"/>
</dbReference>
<dbReference type="InterPro" id="IPR027417">
    <property type="entry name" value="P-loop_NTPase"/>
</dbReference>
<name>A0A4R2S109_9BACL</name>
<sequence length="144" mass="16615">MEIVILVGIQASGKSTFYRENFLNTHIRLNLDMLKTRHREKILLEACLNAKQSIVIDNTNPTAEDRARYINISKEKGFSIVGYYFEPNYEESIYRNSTRNENEKIPLIGIKSTLKKLVPPSIQEGFDTLYRVCIINGKFVIIKS</sequence>
<keyword evidence="2" id="KW-1185">Reference proteome</keyword>
<dbReference type="GO" id="GO:0003690">
    <property type="term" value="F:double-stranded DNA binding"/>
    <property type="evidence" value="ECO:0007669"/>
    <property type="project" value="TreeGrafter"/>
</dbReference>
<dbReference type="PIRSF" id="PIRSF037081">
    <property type="entry name" value="P-loop_All4644_prd"/>
    <property type="match status" value="1"/>
</dbReference>